<dbReference type="InterPro" id="IPR043977">
    <property type="entry name" value="DUF5759"/>
</dbReference>
<protein>
    <submittedName>
        <fullName evidence="1">Uncharacterized protein</fullName>
    </submittedName>
</protein>
<accession>A0A6C0JQA1</accession>
<dbReference type="AlphaFoldDB" id="A0A6C0JQA1"/>
<evidence type="ECO:0000313" key="1">
    <source>
        <dbReference type="EMBL" id="QHU07563.1"/>
    </source>
</evidence>
<organism evidence="1">
    <name type="scientific">viral metagenome</name>
    <dbReference type="NCBI Taxonomy" id="1070528"/>
    <lineage>
        <taxon>unclassified sequences</taxon>
        <taxon>metagenomes</taxon>
        <taxon>organismal metagenomes</taxon>
    </lineage>
</organism>
<sequence length="105" mass="12381">MPPQISLSNLYEIKNKRDNYKNKTFDEIIKKCHEKIKSIAHQGGMNTFFEVPFIVIGKPLYKINDCIEYVIKALQKNGLLVRLIEKNMIYISWNPVDINKRKLIK</sequence>
<name>A0A6C0JQA1_9ZZZZ</name>
<proteinExistence type="predicted"/>
<dbReference type="Pfam" id="PF19063">
    <property type="entry name" value="DUF5759"/>
    <property type="match status" value="1"/>
</dbReference>
<reference evidence="1" key="1">
    <citation type="journal article" date="2020" name="Nature">
        <title>Giant virus diversity and host interactions through global metagenomics.</title>
        <authorList>
            <person name="Schulz F."/>
            <person name="Roux S."/>
            <person name="Paez-Espino D."/>
            <person name="Jungbluth S."/>
            <person name="Walsh D.A."/>
            <person name="Denef V.J."/>
            <person name="McMahon K.D."/>
            <person name="Konstantinidis K.T."/>
            <person name="Eloe-Fadrosh E.A."/>
            <person name="Kyrpides N.C."/>
            <person name="Woyke T."/>
        </authorList>
    </citation>
    <scope>NUCLEOTIDE SEQUENCE</scope>
    <source>
        <strain evidence="1">GVMAG-S-1040241-154</strain>
    </source>
</reference>
<dbReference type="EMBL" id="MN740684">
    <property type="protein sequence ID" value="QHU07563.1"/>
    <property type="molecule type" value="Genomic_DNA"/>
</dbReference>